<evidence type="ECO:0000313" key="2">
    <source>
        <dbReference type="EMBL" id="CAA9541647.1"/>
    </source>
</evidence>
<organism evidence="2">
    <name type="scientific">uncultured Thermomicrobiales bacterium</name>
    <dbReference type="NCBI Taxonomy" id="1645740"/>
    <lineage>
        <taxon>Bacteria</taxon>
        <taxon>Pseudomonadati</taxon>
        <taxon>Thermomicrobiota</taxon>
        <taxon>Thermomicrobia</taxon>
        <taxon>Thermomicrobiales</taxon>
        <taxon>environmental samples</taxon>
    </lineage>
</organism>
<feature type="non-terminal residue" evidence="2">
    <location>
        <position position="68"/>
    </location>
</feature>
<name>A0A6J4U5N0_9BACT</name>
<feature type="region of interest" description="Disordered" evidence="1">
    <location>
        <begin position="1"/>
        <end position="68"/>
    </location>
</feature>
<reference evidence="2" key="1">
    <citation type="submission" date="2020-02" db="EMBL/GenBank/DDBJ databases">
        <authorList>
            <person name="Meier V. D."/>
        </authorList>
    </citation>
    <scope>NUCLEOTIDE SEQUENCE</scope>
    <source>
        <strain evidence="2">AVDCRST_MAG73</strain>
    </source>
</reference>
<sequence length="68" mass="7112">CSASERLRRRGPAFQRRGSVPPGRPKPGSATEQTSKRPRPKATARGCGTDFPGVASGAQAVPCPRPKA</sequence>
<feature type="non-terminal residue" evidence="2">
    <location>
        <position position="1"/>
    </location>
</feature>
<protein>
    <submittedName>
        <fullName evidence="2">Uncharacterized protein</fullName>
    </submittedName>
</protein>
<dbReference type="EMBL" id="CADCWE010000125">
    <property type="protein sequence ID" value="CAA9541647.1"/>
    <property type="molecule type" value="Genomic_DNA"/>
</dbReference>
<accession>A0A6J4U5N0</accession>
<dbReference type="AlphaFoldDB" id="A0A6J4U5N0"/>
<evidence type="ECO:0000256" key="1">
    <source>
        <dbReference type="SAM" id="MobiDB-lite"/>
    </source>
</evidence>
<proteinExistence type="predicted"/>
<gene>
    <name evidence="2" type="ORF">AVDCRST_MAG73-1998</name>
</gene>